<dbReference type="GO" id="GO:0045893">
    <property type="term" value="P:positive regulation of DNA-templated transcription"/>
    <property type="evidence" value="ECO:0007669"/>
    <property type="project" value="TreeGrafter"/>
</dbReference>
<dbReference type="FunFam" id="1.10.10.60:FF:000135">
    <property type="entry name" value="Myb/SANT-like DNA-binding domain containing 1"/>
    <property type="match status" value="1"/>
</dbReference>
<dbReference type="AlphaFoldDB" id="A0A0N8JZS3"/>
<evidence type="ECO:0000313" key="4">
    <source>
        <dbReference type="EMBL" id="KPP70137.1"/>
    </source>
</evidence>
<dbReference type="EMBL" id="JARO02003611">
    <property type="protein sequence ID" value="KPP70137.1"/>
    <property type="molecule type" value="Genomic_DNA"/>
</dbReference>
<sequence length="338" mass="38181">LFAELGGTAWPAYPSEDKGVRHSNLSLHLYHRTFSLLPHAMAADDGLGFALLGHSEKHRRARNWTDAEMKGLVCVWEEFVAELRKAKRNAKIYEKMAKRFLELTGEHRHREEIKMKITNMTFQYRQVWEGRQRVAPLKCSANGSAPTPEWPYFRAIDRILSKALDVGGTQSCEQQPPHLSVTCPEASPSLPSASPPGFLPEYTGSSEEQEPQVEVGGSESSGSLQSLEPRVQVSPDRSAVCRSQPPPTKRKKVLRSALKRRKLRVLEAMLQEQRRLGRAVEEACREVRRVMHQQNFLQVQSLQLQERMMNLLEKMISPAMQPMPWVPADSRGVGPGQG</sequence>
<dbReference type="InterPro" id="IPR044822">
    <property type="entry name" value="Myb_DNA-bind_4"/>
</dbReference>
<dbReference type="PANTHER" id="PTHR22666:SF3">
    <property type="entry name" value="MYB_SANT-LIKE DNA-BINDING DOMAIN-CONTAINING PROTEIN 1"/>
    <property type="match status" value="1"/>
</dbReference>
<feature type="region of interest" description="Disordered" evidence="2">
    <location>
        <begin position="168"/>
        <end position="251"/>
    </location>
</feature>
<feature type="domain" description="Myb/SANT-like DNA-binding" evidence="3">
    <location>
        <begin position="62"/>
        <end position="159"/>
    </location>
</feature>
<reference evidence="4 5" key="1">
    <citation type="submission" date="2015-08" db="EMBL/GenBank/DDBJ databases">
        <title>The genome of the Asian arowana (Scleropages formosus).</title>
        <authorList>
            <person name="Tan M.H."/>
            <person name="Gan H.M."/>
            <person name="Croft L.J."/>
            <person name="Austin C.M."/>
        </authorList>
    </citation>
    <scope>NUCLEOTIDE SEQUENCE [LARGE SCALE GENOMIC DNA]</scope>
    <source>
        <strain evidence="4">Aro1</strain>
    </source>
</reference>
<feature type="non-terminal residue" evidence="4">
    <location>
        <position position="1"/>
    </location>
</feature>
<proteinExistence type="predicted"/>
<protein>
    <recommendedName>
        <fullName evidence="1">Myb/SANT-like DNA-binding domain-containing protein 1</fullName>
    </recommendedName>
</protein>
<comment type="caution">
    <text evidence="4">The sequence shown here is derived from an EMBL/GenBank/DDBJ whole genome shotgun (WGS) entry which is preliminary data.</text>
</comment>
<evidence type="ECO:0000313" key="5">
    <source>
        <dbReference type="Proteomes" id="UP000034805"/>
    </source>
</evidence>
<feature type="compositionally biased region" description="Low complexity" evidence="2">
    <location>
        <begin position="212"/>
        <end position="229"/>
    </location>
</feature>
<dbReference type="Pfam" id="PF13837">
    <property type="entry name" value="Myb_DNA-bind_4"/>
    <property type="match status" value="1"/>
</dbReference>
<dbReference type="InterPro" id="IPR026095">
    <property type="entry name" value="Myb/SANT-like_DNA-bd_dom_prot"/>
</dbReference>
<gene>
    <name evidence="4" type="ORF">Z043_111054</name>
</gene>
<organism evidence="4 5">
    <name type="scientific">Scleropages formosus</name>
    <name type="common">Asian bonytongue</name>
    <name type="synonym">Osteoglossum formosum</name>
    <dbReference type="NCBI Taxonomy" id="113540"/>
    <lineage>
        <taxon>Eukaryota</taxon>
        <taxon>Metazoa</taxon>
        <taxon>Chordata</taxon>
        <taxon>Craniata</taxon>
        <taxon>Vertebrata</taxon>
        <taxon>Euteleostomi</taxon>
        <taxon>Actinopterygii</taxon>
        <taxon>Neopterygii</taxon>
        <taxon>Teleostei</taxon>
        <taxon>Osteoglossocephala</taxon>
        <taxon>Osteoglossomorpha</taxon>
        <taxon>Osteoglossiformes</taxon>
        <taxon>Osteoglossidae</taxon>
        <taxon>Scleropages</taxon>
    </lineage>
</organism>
<accession>A0A0N8JZS3</accession>
<dbReference type="Gene3D" id="1.10.10.60">
    <property type="entry name" value="Homeodomain-like"/>
    <property type="match status" value="1"/>
</dbReference>
<dbReference type="PANTHER" id="PTHR22666">
    <property type="entry name" value="MYB_SANT-LIKE DNA-BINDING DOMAIN-CONTAINING PROTEIN 1"/>
    <property type="match status" value="1"/>
</dbReference>
<evidence type="ECO:0000256" key="1">
    <source>
        <dbReference type="ARBA" id="ARBA00070622"/>
    </source>
</evidence>
<dbReference type="GO" id="GO:0016604">
    <property type="term" value="C:nuclear body"/>
    <property type="evidence" value="ECO:0007669"/>
    <property type="project" value="TreeGrafter"/>
</dbReference>
<name>A0A0N8JZS3_SCLFO</name>
<dbReference type="STRING" id="113540.ENSSFOP00015019993"/>
<evidence type="ECO:0000256" key="2">
    <source>
        <dbReference type="SAM" id="MobiDB-lite"/>
    </source>
</evidence>
<evidence type="ECO:0000259" key="3">
    <source>
        <dbReference type="Pfam" id="PF13837"/>
    </source>
</evidence>
<dbReference type="Proteomes" id="UP000034805">
    <property type="component" value="Unassembled WGS sequence"/>
</dbReference>